<dbReference type="AlphaFoldDB" id="G2DEG6"/>
<name>G2DEG6_9GAMM</name>
<proteinExistence type="predicted"/>
<organism evidence="2 3">
    <name type="scientific">endosymbiont of Riftia pachyptila</name>
    <name type="common">vent Ph05</name>
    <dbReference type="NCBI Taxonomy" id="1048808"/>
    <lineage>
        <taxon>Bacteria</taxon>
        <taxon>Pseudomonadati</taxon>
        <taxon>Pseudomonadota</taxon>
        <taxon>Gammaproteobacteria</taxon>
        <taxon>sulfur-oxidizing symbionts</taxon>
    </lineage>
</organism>
<evidence type="ECO:0000259" key="1">
    <source>
        <dbReference type="Pfam" id="PF05598"/>
    </source>
</evidence>
<keyword evidence="3" id="KW-1185">Reference proteome</keyword>
<accession>G2DEG6</accession>
<dbReference type="Pfam" id="PF05598">
    <property type="entry name" value="DUF772"/>
    <property type="match status" value="1"/>
</dbReference>
<feature type="domain" description="Transposase InsH N-terminal" evidence="1">
    <location>
        <begin position="3"/>
        <end position="35"/>
    </location>
</feature>
<dbReference type="Proteomes" id="UP000004491">
    <property type="component" value="Unassembled WGS sequence"/>
</dbReference>
<protein>
    <recommendedName>
        <fullName evidence="1">Transposase InsH N-terminal domain-containing protein</fullName>
    </recommendedName>
</protein>
<reference evidence="2" key="1">
    <citation type="journal article" date="2011" name="ISME J.">
        <title>The endosymbionts of the deep-sea tubeworms Riftia pachyptila and Tevnia jerichonana share an identical physiology as revealed by proteogenomic analyses.</title>
        <authorList>
            <person name="Gardebrecht A."/>
            <person name="Markert S."/>
            <person name="Felbeck H."/>
            <person name="Thuermer A."/>
            <person name="Albrecht D."/>
            <person name="Wollherr A."/>
            <person name="Kabisch J."/>
            <person name="Lehmann R."/>
            <person name="Daniel R."/>
            <person name="Liesegang H."/>
            <person name="Hecker M."/>
            <person name="Sievert S.M."/>
            <person name="Schweder T."/>
        </authorList>
    </citation>
    <scope>NUCLEOTIDE SEQUENCE [LARGE SCALE GENOMIC DNA]</scope>
</reference>
<comment type="caution">
    <text evidence="2">The sequence shown here is derived from an EMBL/GenBank/DDBJ whole genome shotgun (WGS) entry which is preliminary data.</text>
</comment>
<evidence type="ECO:0000313" key="2">
    <source>
        <dbReference type="EMBL" id="EGV50984.1"/>
    </source>
</evidence>
<dbReference type="InterPro" id="IPR008490">
    <property type="entry name" value="Transposase_InsH_N"/>
</dbReference>
<sequence>MGLARMLRLYFLQHWFSLPDEAVEDAMYDMPLFRRKNRPMLGAAGID</sequence>
<dbReference type="EMBL" id="AFOC01000054">
    <property type="protein sequence ID" value="EGV50984.1"/>
    <property type="molecule type" value="Genomic_DNA"/>
</dbReference>
<evidence type="ECO:0000313" key="3">
    <source>
        <dbReference type="Proteomes" id="UP000004491"/>
    </source>
</evidence>
<gene>
    <name evidence="2" type="ORF">Rifp1Sym_ca00060</name>
</gene>